<evidence type="ECO:0000313" key="17">
    <source>
        <dbReference type="Proteomes" id="UP000278222"/>
    </source>
</evidence>
<evidence type="ECO:0000256" key="10">
    <source>
        <dbReference type="ARBA" id="ARBA00068311"/>
    </source>
</evidence>
<dbReference type="InterPro" id="IPR006089">
    <property type="entry name" value="Acyl-CoA_DH_CS"/>
</dbReference>
<evidence type="ECO:0000256" key="3">
    <source>
        <dbReference type="ARBA" id="ARBA00022630"/>
    </source>
</evidence>
<keyword evidence="3 12" id="KW-0285">Flavoprotein</keyword>
<comment type="catalytic activity">
    <reaction evidence="6">
        <text>3-sulfinopropanoyl-CoA + H2O = propanoyl-CoA + sulfite + H(+)</text>
        <dbReference type="Rhea" id="RHEA:41624"/>
        <dbReference type="ChEBI" id="CHEBI:15377"/>
        <dbReference type="ChEBI" id="CHEBI:15378"/>
        <dbReference type="ChEBI" id="CHEBI:17359"/>
        <dbReference type="ChEBI" id="CHEBI:57392"/>
        <dbReference type="ChEBI" id="CHEBI:78349"/>
        <dbReference type="EC" id="3.13.1.4"/>
    </reaction>
    <physiologicalReaction direction="left-to-right" evidence="6">
        <dbReference type="Rhea" id="RHEA:41625"/>
    </physiologicalReaction>
</comment>
<organism evidence="16 17">
    <name type="scientific">Stella humosa</name>
    <dbReference type="NCBI Taxonomy" id="94"/>
    <lineage>
        <taxon>Bacteria</taxon>
        <taxon>Pseudomonadati</taxon>
        <taxon>Pseudomonadota</taxon>
        <taxon>Alphaproteobacteria</taxon>
        <taxon>Rhodospirillales</taxon>
        <taxon>Stellaceae</taxon>
        <taxon>Stella</taxon>
    </lineage>
</organism>
<proteinExistence type="inferred from homology"/>
<dbReference type="EC" id="3.13.1.4" evidence="8"/>
<evidence type="ECO:0000256" key="4">
    <source>
        <dbReference type="ARBA" id="ARBA00022827"/>
    </source>
</evidence>
<accession>A0A3N1KPQ2</accession>
<dbReference type="PROSITE" id="PS00072">
    <property type="entry name" value="ACYL_COA_DH_1"/>
    <property type="match status" value="1"/>
</dbReference>
<dbReference type="Pfam" id="PF02771">
    <property type="entry name" value="Acyl-CoA_dh_N"/>
    <property type="match status" value="1"/>
</dbReference>
<evidence type="ECO:0000256" key="12">
    <source>
        <dbReference type="RuleBase" id="RU362125"/>
    </source>
</evidence>
<evidence type="ECO:0000313" key="16">
    <source>
        <dbReference type="EMBL" id="ROP83743.1"/>
    </source>
</evidence>
<gene>
    <name evidence="16" type="ORF">EDC65_4392</name>
</gene>
<comment type="cofactor">
    <cofactor evidence="1 12">
        <name>FAD</name>
        <dbReference type="ChEBI" id="CHEBI:57692"/>
    </cofactor>
</comment>
<dbReference type="SUPFAM" id="SSF47203">
    <property type="entry name" value="Acyl-CoA dehydrogenase C-terminal domain-like"/>
    <property type="match status" value="1"/>
</dbReference>
<dbReference type="PANTHER" id="PTHR43884">
    <property type="entry name" value="ACYL-COA DEHYDROGENASE"/>
    <property type="match status" value="1"/>
</dbReference>
<evidence type="ECO:0000256" key="11">
    <source>
        <dbReference type="ARBA" id="ARBA00075603"/>
    </source>
</evidence>
<feature type="domain" description="Acyl-CoA oxidase/dehydrogenase middle" evidence="14">
    <location>
        <begin position="120"/>
        <end position="215"/>
    </location>
</feature>
<feature type="domain" description="Acyl-CoA dehydrogenase/oxidase N-terminal" evidence="15">
    <location>
        <begin position="5"/>
        <end position="116"/>
    </location>
</feature>
<reference evidence="16 17" key="1">
    <citation type="submission" date="2018-11" db="EMBL/GenBank/DDBJ databases">
        <title>Genomic Encyclopedia of Type Strains, Phase IV (KMG-IV): sequencing the most valuable type-strain genomes for metagenomic binning, comparative biology and taxonomic classification.</title>
        <authorList>
            <person name="Goeker M."/>
        </authorList>
    </citation>
    <scope>NUCLEOTIDE SEQUENCE [LARGE SCALE GENOMIC DNA]</scope>
    <source>
        <strain evidence="16 17">DSM 5900</strain>
    </source>
</reference>
<evidence type="ECO:0000256" key="2">
    <source>
        <dbReference type="ARBA" id="ARBA00009347"/>
    </source>
</evidence>
<dbReference type="RefSeq" id="WP_123693548.1">
    <property type="nucleotide sequence ID" value="NZ_AP019700.1"/>
</dbReference>
<dbReference type="Pfam" id="PF02770">
    <property type="entry name" value="Acyl-CoA_dh_M"/>
    <property type="match status" value="1"/>
</dbReference>
<dbReference type="PROSITE" id="PS00073">
    <property type="entry name" value="ACYL_COA_DH_2"/>
    <property type="match status" value="1"/>
</dbReference>
<dbReference type="GO" id="GO:0050660">
    <property type="term" value="F:flavin adenine dinucleotide binding"/>
    <property type="evidence" value="ECO:0007669"/>
    <property type="project" value="InterPro"/>
</dbReference>
<dbReference type="InterPro" id="IPR013786">
    <property type="entry name" value="AcylCoA_DH/ox_N"/>
</dbReference>
<dbReference type="InterPro" id="IPR037069">
    <property type="entry name" value="AcylCoA_DH/ox_N_sf"/>
</dbReference>
<dbReference type="Gene3D" id="2.40.110.10">
    <property type="entry name" value="Butyryl-CoA Dehydrogenase, subunit A, domain 2"/>
    <property type="match status" value="1"/>
</dbReference>
<dbReference type="SUPFAM" id="SSF56645">
    <property type="entry name" value="Acyl-CoA dehydrogenase NM domain-like"/>
    <property type="match status" value="1"/>
</dbReference>
<evidence type="ECO:0000256" key="9">
    <source>
        <dbReference type="ARBA" id="ARBA00067292"/>
    </source>
</evidence>
<keyword evidence="17" id="KW-1185">Reference proteome</keyword>
<dbReference type="InterPro" id="IPR009075">
    <property type="entry name" value="AcylCo_DH/oxidase_C"/>
</dbReference>
<dbReference type="InterPro" id="IPR009100">
    <property type="entry name" value="AcylCoA_DH/oxidase_NM_dom_sf"/>
</dbReference>
<comment type="similarity">
    <text evidence="2 12">Belongs to the acyl-CoA dehydrogenase family.</text>
</comment>
<evidence type="ECO:0000256" key="7">
    <source>
        <dbReference type="ARBA" id="ARBA00066361"/>
    </source>
</evidence>
<dbReference type="OrthoDB" id="5510711at2"/>
<dbReference type="Gene3D" id="1.20.140.10">
    <property type="entry name" value="Butyryl-CoA Dehydrogenase, subunit A, domain 3"/>
    <property type="match status" value="1"/>
</dbReference>
<evidence type="ECO:0000256" key="8">
    <source>
        <dbReference type="ARBA" id="ARBA00066461"/>
    </source>
</evidence>
<dbReference type="Proteomes" id="UP000278222">
    <property type="component" value="Unassembled WGS sequence"/>
</dbReference>
<dbReference type="FunFam" id="1.20.140.10:FF:000004">
    <property type="entry name" value="Acyl-CoA dehydrogenase FadE25"/>
    <property type="match status" value="1"/>
</dbReference>
<sequence>MILAEEHLLVRDMARSFAQAALAPNAAAWEEARAVPRAVLGEMGRLGLLGMTVPEEWGGSGADYIAYALALIEIAAGNGAVSTMMSGHNSVGCMPLLDHGTPAQKERWLRPMARGELLVAFCLTEPQGGSDAGAIRTRAVRTNGGWKISGVKQYITSGSTADMAIVFAVTDPDQGKRGLSGFLVPTDNPGYRVGRVEKKMGQSASDTCEIILDGVEVDADALLGAEGGGYRIALANLEGGRIGIAAQSVGMARAALDLAVAYAKERVTFGKPIAAHQAVGFRLADMATHLAAAEQLVLHAAALKSAGQPCLVEASMAKLFASEAAERICRDAIQTFGGAGYMADMGVERIYRDVRVAMIYEGTNDIQRLVINRALTGH</sequence>
<dbReference type="FunFam" id="2.40.110.10:FF:000009">
    <property type="entry name" value="Acyl-CoA dehydrogenase"/>
    <property type="match status" value="1"/>
</dbReference>
<evidence type="ECO:0000256" key="1">
    <source>
        <dbReference type="ARBA" id="ARBA00001974"/>
    </source>
</evidence>
<dbReference type="InterPro" id="IPR046373">
    <property type="entry name" value="Acyl-CoA_Oxase/DH_mid-dom_sf"/>
</dbReference>
<dbReference type="Pfam" id="PF00441">
    <property type="entry name" value="Acyl-CoA_dh_1"/>
    <property type="match status" value="1"/>
</dbReference>
<dbReference type="EC" id="1.3.8.11" evidence="7"/>
<evidence type="ECO:0000256" key="5">
    <source>
        <dbReference type="ARBA" id="ARBA00023002"/>
    </source>
</evidence>
<dbReference type="PIRSF" id="PIRSF016578">
    <property type="entry name" value="HsaA"/>
    <property type="match status" value="1"/>
</dbReference>
<dbReference type="PANTHER" id="PTHR43884:SF12">
    <property type="entry name" value="ISOVALERYL-COA DEHYDROGENASE, MITOCHONDRIAL-RELATED"/>
    <property type="match status" value="1"/>
</dbReference>
<protein>
    <recommendedName>
        <fullName evidence="10">3-sulfinopropanoyl-CoA desulfinase</fullName>
        <ecNumber evidence="7">1.3.8.11</ecNumber>
        <ecNumber evidence="8">3.13.1.4</ecNumber>
    </recommendedName>
    <alternativeName>
        <fullName evidence="11">3-sulfinopropionyl coenzyme A desulfinase</fullName>
    </alternativeName>
    <alternativeName>
        <fullName evidence="9">Cyclohexane-1-carbonyl-CoA dehydrogenase</fullName>
    </alternativeName>
</protein>
<dbReference type="GO" id="GO:0003995">
    <property type="term" value="F:acyl-CoA dehydrogenase activity"/>
    <property type="evidence" value="ECO:0007669"/>
    <property type="project" value="InterPro"/>
</dbReference>
<dbReference type="EMBL" id="RJKX01000016">
    <property type="protein sequence ID" value="ROP83743.1"/>
    <property type="molecule type" value="Genomic_DNA"/>
</dbReference>
<dbReference type="AlphaFoldDB" id="A0A3N1KPQ2"/>
<evidence type="ECO:0000256" key="6">
    <source>
        <dbReference type="ARBA" id="ARBA00052938"/>
    </source>
</evidence>
<dbReference type="InterPro" id="IPR006091">
    <property type="entry name" value="Acyl-CoA_Oxase/DH_mid-dom"/>
</dbReference>
<evidence type="ECO:0000259" key="13">
    <source>
        <dbReference type="Pfam" id="PF00441"/>
    </source>
</evidence>
<dbReference type="FunFam" id="1.10.540.10:FF:000002">
    <property type="entry name" value="Acyl-CoA dehydrogenase FadE19"/>
    <property type="match status" value="1"/>
</dbReference>
<dbReference type="InterPro" id="IPR036250">
    <property type="entry name" value="AcylCo_DH-like_C"/>
</dbReference>
<feature type="domain" description="Acyl-CoA dehydrogenase/oxidase C-terminal" evidence="13">
    <location>
        <begin position="227"/>
        <end position="375"/>
    </location>
</feature>
<dbReference type="Gene3D" id="1.10.540.10">
    <property type="entry name" value="Acyl-CoA dehydrogenase/oxidase, N-terminal domain"/>
    <property type="match status" value="1"/>
</dbReference>
<name>A0A3N1KPQ2_9PROT</name>
<evidence type="ECO:0000259" key="15">
    <source>
        <dbReference type="Pfam" id="PF02771"/>
    </source>
</evidence>
<keyword evidence="4 12" id="KW-0274">FAD</keyword>
<keyword evidence="5 12" id="KW-0560">Oxidoreductase</keyword>
<comment type="caution">
    <text evidence="16">The sequence shown here is derived from an EMBL/GenBank/DDBJ whole genome shotgun (WGS) entry which is preliminary data.</text>
</comment>
<evidence type="ECO:0000259" key="14">
    <source>
        <dbReference type="Pfam" id="PF02770"/>
    </source>
</evidence>